<feature type="transmembrane region" description="Helical" evidence="1">
    <location>
        <begin position="712"/>
        <end position="733"/>
    </location>
</feature>
<dbReference type="STRING" id="112090.W4GFS2"/>
<feature type="transmembrane region" description="Helical" evidence="1">
    <location>
        <begin position="650"/>
        <end position="667"/>
    </location>
</feature>
<feature type="transmembrane region" description="Helical" evidence="1">
    <location>
        <begin position="536"/>
        <end position="553"/>
    </location>
</feature>
<keyword evidence="1" id="KW-0472">Membrane</keyword>
<organism evidence="2">
    <name type="scientific">Aphanomyces astaci</name>
    <name type="common">Crayfish plague agent</name>
    <dbReference type="NCBI Taxonomy" id="112090"/>
    <lineage>
        <taxon>Eukaryota</taxon>
        <taxon>Sar</taxon>
        <taxon>Stramenopiles</taxon>
        <taxon>Oomycota</taxon>
        <taxon>Saprolegniomycetes</taxon>
        <taxon>Saprolegniales</taxon>
        <taxon>Verrucalvaceae</taxon>
        <taxon>Aphanomyces</taxon>
    </lineage>
</organism>
<keyword evidence="1" id="KW-0812">Transmembrane</keyword>
<name>W4GFS2_APHAT</name>
<dbReference type="GO" id="GO:0005216">
    <property type="term" value="F:monoatomic ion channel activity"/>
    <property type="evidence" value="ECO:0007669"/>
    <property type="project" value="InterPro"/>
</dbReference>
<dbReference type="EMBL" id="KI913130">
    <property type="protein sequence ID" value="ETV78537.1"/>
    <property type="molecule type" value="Genomic_DNA"/>
</dbReference>
<evidence type="ECO:0008006" key="3">
    <source>
        <dbReference type="Google" id="ProtNLM"/>
    </source>
</evidence>
<feature type="transmembrane region" description="Helical" evidence="1">
    <location>
        <begin position="739"/>
        <end position="758"/>
    </location>
</feature>
<dbReference type="EMBL" id="KI913130">
    <property type="protein sequence ID" value="ETV78538.1"/>
    <property type="molecule type" value="Genomic_DNA"/>
</dbReference>
<evidence type="ECO:0000256" key="1">
    <source>
        <dbReference type="SAM" id="Phobius"/>
    </source>
</evidence>
<dbReference type="InterPro" id="IPR015925">
    <property type="entry name" value="Ryanodine_IP3_receptor"/>
</dbReference>
<keyword evidence="1" id="KW-1133">Transmembrane helix</keyword>
<feature type="transmembrane region" description="Helical" evidence="1">
    <location>
        <begin position="565"/>
        <end position="585"/>
    </location>
</feature>
<accession>W4GFS2</accession>
<gene>
    <name evidence="2" type="ORF">H257_08050</name>
</gene>
<feature type="transmembrane region" description="Helical" evidence="1">
    <location>
        <begin position="613"/>
        <end position="638"/>
    </location>
</feature>
<dbReference type="PANTHER" id="PTHR13715:SF99">
    <property type="entry name" value="INOSITOL 1,4,5-TRISPHOSPHATE RECEPTOR-LIKE PROTEIN A"/>
    <property type="match status" value="1"/>
</dbReference>
<dbReference type="EMBL" id="KI913130">
    <property type="protein sequence ID" value="ETV78539.1"/>
    <property type="molecule type" value="Genomic_DNA"/>
</dbReference>
<dbReference type="VEuPathDB" id="FungiDB:H257_08050"/>
<dbReference type="GO" id="GO:0016020">
    <property type="term" value="C:membrane"/>
    <property type="evidence" value="ECO:0007669"/>
    <property type="project" value="UniProtKB-SubCell"/>
</dbReference>
<dbReference type="RefSeq" id="XP_009832120.1">
    <property type="nucleotide sequence ID" value="XM_009833818.1"/>
</dbReference>
<reference evidence="2" key="1">
    <citation type="submission" date="2013-12" db="EMBL/GenBank/DDBJ databases">
        <title>The Genome Sequence of Aphanomyces astaci APO3.</title>
        <authorList>
            <consortium name="The Broad Institute Genomics Platform"/>
            <person name="Russ C."/>
            <person name="Tyler B."/>
            <person name="van West P."/>
            <person name="Dieguez-Uribeondo J."/>
            <person name="Young S.K."/>
            <person name="Zeng Q."/>
            <person name="Gargeya S."/>
            <person name="Fitzgerald M."/>
            <person name="Abouelleil A."/>
            <person name="Alvarado L."/>
            <person name="Chapman S.B."/>
            <person name="Gainer-Dewar J."/>
            <person name="Goldberg J."/>
            <person name="Griggs A."/>
            <person name="Gujja S."/>
            <person name="Hansen M."/>
            <person name="Howarth C."/>
            <person name="Imamovic A."/>
            <person name="Ireland A."/>
            <person name="Larimer J."/>
            <person name="McCowan C."/>
            <person name="Murphy C."/>
            <person name="Pearson M."/>
            <person name="Poon T.W."/>
            <person name="Priest M."/>
            <person name="Roberts A."/>
            <person name="Saif S."/>
            <person name="Shea T."/>
            <person name="Sykes S."/>
            <person name="Wortman J."/>
            <person name="Nusbaum C."/>
            <person name="Birren B."/>
        </authorList>
    </citation>
    <scope>NUCLEOTIDE SEQUENCE [LARGE SCALE GENOMIC DNA]</scope>
    <source>
        <strain evidence="2">APO3</strain>
    </source>
</reference>
<protein>
    <recommendedName>
        <fullName evidence="3">Ion transport domain-containing protein</fullName>
    </recommendedName>
</protein>
<proteinExistence type="predicted"/>
<dbReference type="OrthoDB" id="64035at2759"/>
<dbReference type="RefSeq" id="XP_009832118.1">
    <property type="nucleotide sequence ID" value="XM_009833816.1"/>
</dbReference>
<feature type="transmembrane region" description="Helical" evidence="1">
    <location>
        <begin position="770"/>
        <end position="794"/>
    </location>
</feature>
<sequence>MTGQLIVCQLDHNCENLDSLANMTPTEATSLMQNADRKVYTPLDEASPPSESADEDRAFADTIAALKASLDRELANQELDLSGSFEHMLSIIRVLWGARETIEALAETQSTDKWLLSFDAEANAKKLMYAEKHYNDLLADAVNANLADLLVRMIGQRVHDEASLELLYELSAWGSVDVQNALYYAASDSQSAVLEFLLRHLEKNSTNIVAIMTQVCMYHHSQWQAMMQVPVTLNGLSLLDVVLARVAGIPSIISSADIPTVVSWMTFLCEACQGPSEENQLLVASSDAVTIVRDFVMDGISFGPGTAETLQMQVQKCAAEVLLILMEGRADGTLHECLAAVMPVSAVVERLQVHYRAIEEWKQSPAHRSLLHHTLSMTKSLLHTDTSKDELQRNLHDFHAAIHLFCIVLHLLYDKQTIESYRTQWYEALANPKAFAAVAFFQREVVSIEIARNGAILTTYFLRPPTAKYLNETLRAKLIDHMDIGGDRALDVLTSDVANDVEEELTVIQGLVKNPSYSIMNKWHVWLRKNMLRLCFYINFVMLLCVQVNHSTVEDVHQANMRSGLWVVGALGFVLLGVCTALWLYHALTTFCFNYCKQHVSPLKLSFTTSSDYWASTLHGFGAFAGYLEFFVAIFLVIFYMNMVTTTTKILAAVSVLWLFGAFLQGVRHVCRLYRFTVNVDNPADANVVATLASFWYSVLYDTLLSGSVITFGAYTLCAICGLGLSIPAVTTYFDVGPWGLMFFGCPLVDILATNDNLRFIATAMHSNMGILGVTAVFGAILIYLFSLVGFFHLQVELECEDHTVSHCSTLLQCYTTYIRYGLLSGGGIGDYISSTLSHELDFGNPGRYFERLVYDLAFFVLVITLFLNMVQGIIIDAFTAVREQTETKAALKRERCLVCNRSRSAIENLDGGHPNNFSRHIHHVHNFFDYFFYIQHVKAKQHPKELSGLERYVVEKLKAHDMAWIPRV</sequence>
<feature type="transmembrane region" description="Helical" evidence="1">
    <location>
        <begin position="857"/>
        <end position="879"/>
    </location>
</feature>
<dbReference type="AlphaFoldDB" id="W4GFS2"/>
<dbReference type="GO" id="GO:0006816">
    <property type="term" value="P:calcium ion transport"/>
    <property type="evidence" value="ECO:0007669"/>
    <property type="project" value="InterPro"/>
</dbReference>
<evidence type="ECO:0000313" key="2">
    <source>
        <dbReference type="EMBL" id="ETV78537.1"/>
    </source>
</evidence>
<dbReference type="RefSeq" id="XP_009832119.1">
    <property type="nucleotide sequence ID" value="XM_009833817.1"/>
</dbReference>
<dbReference type="GeneID" id="20810046"/>
<dbReference type="PANTHER" id="PTHR13715">
    <property type="entry name" value="RYANODINE RECEPTOR AND IP3 RECEPTOR"/>
    <property type="match status" value="1"/>
</dbReference>
<dbReference type="Gene3D" id="1.10.287.70">
    <property type="match status" value="1"/>
</dbReference>